<evidence type="ECO:0000256" key="7">
    <source>
        <dbReference type="ARBA" id="ARBA00022917"/>
    </source>
</evidence>
<keyword evidence="13" id="KW-1185">Reference proteome</keyword>
<evidence type="ECO:0000256" key="5">
    <source>
        <dbReference type="ARBA" id="ARBA00022741"/>
    </source>
</evidence>
<comment type="catalytic activity">
    <reaction evidence="9 10">
        <text>tRNA(Gly) + glycine + ATP = glycyl-tRNA(Gly) + AMP + diphosphate</text>
        <dbReference type="Rhea" id="RHEA:16013"/>
        <dbReference type="Rhea" id="RHEA-COMP:9664"/>
        <dbReference type="Rhea" id="RHEA-COMP:9683"/>
        <dbReference type="ChEBI" id="CHEBI:30616"/>
        <dbReference type="ChEBI" id="CHEBI:33019"/>
        <dbReference type="ChEBI" id="CHEBI:57305"/>
        <dbReference type="ChEBI" id="CHEBI:78442"/>
        <dbReference type="ChEBI" id="CHEBI:78522"/>
        <dbReference type="ChEBI" id="CHEBI:456215"/>
        <dbReference type="EC" id="6.1.1.14"/>
    </reaction>
</comment>
<dbReference type="AlphaFoldDB" id="C5CI83"/>
<dbReference type="Proteomes" id="UP000002382">
    <property type="component" value="Chromosome"/>
</dbReference>
<dbReference type="InterPro" id="IPR015944">
    <property type="entry name" value="Gly-tRNA-synth_bsu"/>
</dbReference>
<dbReference type="STRING" id="521045.Kole_2108"/>
<keyword evidence="5 10" id="KW-0547">Nucleotide-binding</keyword>
<dbReference type="GO" id="GO:0006426">
    <property type="term" value="P:glycyl-tRNA aminoacylation"/>
    <property type="evidence" value="ECO:0007669"/>
    <property type="project" value="UniProtKB-UniRule"/>
</dbReference>
<keyword evidence="6 10" id="KW-0067">ATP-binding</keyword>
<evidence type="ECO:0000259" key="11">
    <source>
        <dbReference type="Pfam" id="PF05746"/>
    </source>
</evidence>
<dbReference type="Pfam" id="PF05746">
    <property type="entry name" value="DALR_1"/>
    <property type="match status" value="1"/>
</dbReference>
<dbReference type="GO" id="GO:0004814">
    <property type="term" value="F:arginine-tRNA ligase activity"/>
    <property type="evidence" value="ECO:0007669"/>
    <property type="project" value="InterPro"/>
</dbReference>
<dbReference type="EC" id="6.1.1.14" evidence="10"/>
<evidence type="ECO:0000256" key="10">
    <source>
        <dbReference type="HAMAP-Rule" id="MF_00255"/>
    </source>
</evidence>
<dbReference type="RefSeq" id="WP_015869426.1">
    <property type="nucleotide sequence ID" value="NC_012785.1"/>
</dbReference>
<keyword evidence="4 10" id="KW-0436">Ligase</keyword>
<keyword evidence="7 10" id="KW-0648">Protein biosynthesis</keyword>
<dbReference type="OrthoDB" id="9775440at2"/>
<gene>
    <name evidence="10" type="primary">glyS</name>
    <name evidence="12" type="ordered locus">Kole_2108</name>
</gene>
<dbReference type="eggNOG" id="COG0751">
    <property type="taxonomic scope" value="Bacteria"/>
</dbReference>
<comment type="subunit">
    <text evidence="10">Tetramer of two alpha and two beta subunits.</text>
</comment>
<reference evidence="12 13" key="1">
    <citation type="submission" date="2009-06" db="EMBL/GenBank/DDBJ databases">
        <title>Complete sequence of Thermotogales bacterium TBF 19.5.1.</title>
        <authorList>
            <consortium name="US DOE Joint Genome Institute"/>
            <person name="Lucas S."/>
            <person name="Copeland A."/>
            <person name="Lapidus A."/>
            <person name="Glavina del Rio T."/>
            <person name="Tice H."/>
            <person name="Bruce D."/>
            <person name="Goodwin L."/>
            <person name="Pitluck S."/>
            <person name="Chertkov O."/>
            <person name="Brettin T."/>
            <person name="Detter J.C."/>
            <person name="Han C."/>
            <person name="Schmutz J."/>
            <person name="Larimer F."/>
            <person name="Land M."/>
            <person name="Hauser L."/>
            <person name="Kyrpides N."/>
            <person name="Ovchinnikova G."/>
            <person name="Noll K."/>
        </authorList>
    </citation>
    <scope>NUCLEOTIDE SEQUENCE [LARGE SCALE GENOMIC DNA]</scope>
    <source>
        <strain evidence="13">ATCC BAA-1733 / DSM 21960 / TBF 19.5.1</strain>
    </source>
</reference>
<evidence type="ECO:0000256" key="4">
    <source>
        <dbReference type="ARBA" id="ARBA00022598"/>
    </source>
</evidence>
<dbReference type="KEGG" id="kol:Kole_2108"/>
<dbReference type="Pfam" id="PF02092">
    <property type="entry name" value="tRNA_synt_2f"/>
    <property type="match status" value="1"/>
</dbReference>
<dbReference type="PROSITE" id="PS50861">
    <property type="entry name" value="AA_TRNA_LIGASE_II_GLYAB"/>
    <property type="match status" value="1"/>
</dbReference>
<dbReference type="PANTHER" id="PTHR30075:SF2">
    <property type="entry name" value="GLYCINE--TRNA LIGASE, CHLOROPLASTIC_MITOCHONDRIAL 2"/>
    <property type="match status" value="1"/>
</dbReference>
<organism evidence="12 13">
    <name type="scientific">Kosmotoga olearia (strain ATCC BAA-1733 / DSM 21960 / TBF 19.5.1)</name>
    <dbReference type="NCBI Taxonomy" id="521045"/>
    <lineage>
        <taxon>Bacteria</taxon>
        <taxon>Thermotogati</taxon>
        <taxon>Thermotogota</taxon>
        <taxon>Thermotogae</taxon>
        <taxon>Kosmotogales</taxon>
        <taxon>Kosmotogaceae</taxon>
        <taxon>Kosmotoga</taxon>
    </lineage>
</organism>
<sequence length="683" mass="78424">MSSHKALLEIGIEEIPASEVKSIVSQINGRLPNLLEQQRINYSNIKTFIASRRFGVLIKGLPEKQEDYYQEKRGPAEKVAFKDGKPTKALEGFLRSNNATVDDVEVREFKGTSYIFLKKKVEGKKTSLVLSEVFKELIHGLQFKKPMRWGNGEHKFVRPVRWLVALFDDEVLNLELFDKKASDTSYGHRFFFDKIKVTSENYFETLKEALVIADFDERAQMVINELERIEKEKNVTIPRDAELIDEVTCITELPTAVLGKFLPKYLYLPDEVIIVTIRHHQRTFPVYEGNKLTNSFVAFQDGPADPKGNVRRGYEEVINARLEDAHFYFERDIQKPLEAYVEYLKGILFQRGLGTLYEKTQRVRSLSKYIAKQLNAKPVEEEAIDRTALLAKADLTTRVVQEFPELQGIMGRIYALESGESSEVAWGIQEHYEPLNEVPETLTGAVVGVADRIDTLVGNFLLGNIPSGSKDPYGLRRKLSQIFETMYAFGWNMNLIKLFEKAADNLGEGYEKISTTLEPFIKSRYEAFLLEKGYSINIARAVSMWWKNPYLGELVAKAISEIIGRDDFDKLLVAYQRVHNISKKHDSNKFDGSLFLKEAEVNLFNAYVEALDKIKKALEKRDFSVALKTLIALKEPIDEYFDEVFVMDSQVDIRLNRLGFLKALDELFFEIADLSYLINEEHK</sequence>
<feature type="domain" description="DALR anticodon binding" evidence="11">
    <location>
        <begin position="572"/>
        <end position="667"/>
    </location>
</feature>
<reference evidence="12 13" key="2">
    <citation type="journal article" date="2011" name="J. Bacteriol.">
        <title>Genome Sequence of Kosmotoga olearia Strain TBF 19.5.1, a Thermophilic Bacterium with a Wide Growth Temperature Range, Isolated from the Troll B Oil Platform in the North Sea.</title>
        <authorList>
            <person name="Swithers K.S."/>
            <person name="Dipippo J.L."/>
            <person name="Bruce D.C."/>
            <person name="Detter C."/>
            <person name="Tapia R."/>
            <person name="Han S."/>
            <person name="Goodwin L.A."/>
            <person name="Han J."/>
            <person name="Woyke T."/>
            <person name="Pitluck S."/>
            <person name="Pennacchio L."/>
            <person name="Nolan M."/>
            <person name="Mikhailova N."/>
            <person name="Land M.L."/>
            <person name="Nesbo C.L."/>
            <person name="Gogarten J.P."/>
            <person name="Noll K.M."/>
        </authorList>
    </citation>
    <scope>NUCLEOTIDE SEQUENCE [LARGE SCALE GENOMIC DNA]</scope>
    <source>
        <strain evidence="13">ATCC BAA-1733 / DSM 21960 / TBF 19.5.1</strain>
    </source>
</reference>
<dbReference type="HOGENOM" id="CLU_007220_2_2_0"/>
<evidence type="ECO:0000256" key="6">
    <source>
        <dbReference type="ARBA" id="ARBA00022840"/>
    </source>
</evidence>
<keyword evidence="8 10" id="KW-0030">Aminoacyl-tRNA synthetase</keyword>
<name>C5CI83_KOSOT</name>
<protein>
    <recommendedName>
        <fullName evidence="10">Glycine--tRNA ligase beta subunit</fullName>
        <ecNumber evidence="10">6.1.1.14</ecNumber>
    </recommendedName>
    <alternativeName>
        <fullName evidence="10">Glycyl-tRNA synthetase beta subunit</fullName>
        <shortName evidence="10">GlyRS</shortName>
    </alternativeName>
</protein>
<evidence type="ECO:0000256" key="2">
    <source>
        <dbReference type="ARBA" id="ARBA00008226"/>
    </source>
</evidence>
<accession>C5CI83</accession>
<dbReference type="HAMAP" id="MF_00255">
    <property type="entry name" value="Gly_tRNA_synth_beta"/>
    <property type="match status" value="1"/>
</dbReference>
<dbReference type="GO" id="GO:0004820">
    <property type="term" value="F:glycine-tRNA ligase activity"/>
    <property type="evidence" value="ECO:0007669"/>
    <property type="project" value="UniProtKB-UniRule"/>
</dbReference>
<dbReference type="SUPFAM" id="SSF109604">
    <property type="entry name" value="HD-domain/PDEase-like"/>
    <property type="match status" value="1"/>
</dbReference>
<evidence type="ECO:0000313" key="12">
    <source>
        <dbReference type="EMBL" id="ACR80785.1"/>
    </source>
</evidence>
<evidence type="ECO:0000256" key="8">
    <source>
        <dbReference type="ARBA" id="ARBA00023146"/>
    </source>
</evidence>
<evidence type="ECO:0000256" key="1">
    <source>
        <dbReference type="ARBA" id="ARBA00004496"/>
    </source>
</evidence>
<comment type="subcellular location">
    <subcellularLocation>
        <location evidence="1 10">Cytoplasm</location>
    </subcellularLocation>
</comment>
<dbReference type="InterPro" id="IPR006194">
    <property type="entry name" value="Gly-tRNA-synth_heterodimer"/>
</dbReference>
<keyword evidence="3 10" id="KW-0963">Cytoplasm</keyword>
<dbReference type="InterPro" id="IPR008909">
    <property type="entry name" value="DALR_anticod-bd"/>
</dbReference>
<dbReference type="GO" id="GO:0005829">
    <property type="term" value="C:cytosol"/>
    <property type="evidence" value="ECO:0007669"/>
    <property type="project" value="TreeGrafter"/>
</dbReference>
<dbReference type="NCBIfam" id="TIGR00211">
    <property type="entry name" value="glyS"/>
    <property type="match status" value="1"/>
</dbReference>
<evidence type="ECO:0000313" key="13">
    <source>
        <dbReference type="Proteomes" id="UP000002382"/>
    </source>
</evidence>
<evidence type="ECO:0000256" key="3">
    <source>
        <dbReference type="ARBA" id="ARBA00022490"/>
    </source>
</evidence>
<dbReference type="GO" id="GO:0005524">
    <property type="term" value="F:ATP binding"/>
    <property type="evidence" value="ECO:0007669"/>
    <property type="project" value="UniProtKB-UniRule"/>
</dbReference>
<dbReference type="EMBL" id="CP001634">
    <property type="protein sequence ID" value="ACR80785.1"/>
    <property type="molecule type" value="Genomic_DNA"/>
</dbReference>
<evidence type="ECO:0000256" key="9">
    <source>
        <dbReference type="ARBA" id="ARBA00047937"/>
    </source>
</evidence>
<dbReference type="PANTHER" id="PTHR30075">
    <property type="entry name" value="GLYCYL-TRNA SYNTHETASE"/>
    <property type="match status" value="1"/>
</dbReference>
<comment type="similarity">
    <text evidence="2 10">Belongs to the class-II aminoacyl-tRNA synthetase family.</text>
</comment>
<dbReference type="PRINTS" id="PR01045">
    <property type="entry name" value="TRNASYNTHGB"/>
</dbReference>
<proteinExistence type="inferred from homology"/>
<dbReference type="GO" id="GO:0006420">
    <property type="term" value="P:arginyl-tRNA aminoacylation"/>
    <property type="evidence" value="ECO:0007669"/>
    <property type="project" value="InterPro"/>
</dbReference>